<dbReference type="Gene3D" id="2.20.200.10">
    <property type="entry name" value="Outer membrane efflux proteins (OEP)"/>
    <property type="match status" value="1"/>
</dbReference>
<keyword evidence="2" id="KW-0449">Lipoprotein</keyword>
<evidence type="ECO:0000313" key="3">
    <source>
        <dbReference type="EMBL" id="MBC5765863.1"/>
    </source>
</evidence>
<evidence type="ECO:0000313" key="4">
    <source>
        <dbReference type="Proteomes" id="UP000596827"/>
    </source>
</evidence>
<keyword evidence="2" id="KW-1134">Transmembrane beta strand</keyword>
<dbReference type="InterPro" id="IPR003423">
    <property type="entry name" value="OMP_efflux"/>
</dbReference>
<dbReference type="Pfam" id="PF02321">
    <property type="entry name" value="OEP"/>
    <property type="match status" value="2"/>
</dbReference>
<organism evidence="3 4">
    <name type="scientific">Ramlibacter albus</name>
    <dbReference type="NCBI Taxonomy" id="2079448"/>
    <lineage>
        <taxon>Bacteria</taxon>
        <taxon>Pseudomonadati</taxon>
        <taxon>Pseudomonadota</taxon>
        <taxon>Betaproteobacteria</taxon>
        <taxon>Burkholderiales</taxon>
        <taxon>Comamonadaceae</taxon>
        <taxon>Ramlibacter</taxon>
    </lineage>
</organism>
<dbReference type="Gene3D" id="1.20.1600.10">
    <property type="entry name" value="Outer membrane efflux proteins (OEP)"/>
    <property type="match status" value="1"/>
</dbReference>
<reference evidence="3" key="1">
    <citation type="submission" date="2020-08" db="EMBL/GenBank/DDBJ databases">
        <title>Ramlibacter sp. GTP1 16S ribosomal RNA gene genome sequencing and assembly.</title>
        <authorList>
            <person name="Kang M."/>
        </authorList>
    </citation>
    <scope>NUCLEOTIDE SEQUENCE</scope>
    <source>
        <strain evidence="3">GTP1</strain>
    </source>
</reference>
<dbReference type="AlphaFoldDB" id="A0A923S3I3"/>
<dbReference type="Proteomes" id="UP000596827">
    <property type="component" value="Unassembled WGS sequence"/>
</dbReference>
<keyword evidence="2" id="KW-0564">Palmitate</keyword>
<sequence length="455" mass="48370">MKRALIAVACAALAACSMAPKYERPAAPVPGAFPYPGASEGAAAADFAWQQFFTDAKLRELIATALANNRDLRVAILNIEQARAQYDIRRADRLPTVGGTVSGSRVPNASGGTTSTYTAGIAFTSWEIDLFGRVASLSEVALAQFLATEEGRRAAQASLVASVANTWLALAADDELLALTRDTLATREESLRLTRLRFENGAASEIDFRQAQSLYESARATHAQLQRQRAQDIDALALLIGQAVPQGIEAGITTETVRLPDLPAGTPSDVLVNRPDVRQAEQLLVAANANIGAARAAFFPRISLTAGLGTASSDLSGLFKGGSWGWTVAPSLVQPIFDAGRNRAGLASAQVARDIAVAQYERAIQSAFREVADALAGRATYAEQLAAQAAVVEAETVRFRLAKLRYEGGVASYLDLLDAQRSLFGAQQALVQVRLGRLQNQVQLYRALGGGWGSR</sequence>
<feature type="chain" id="PRO_5038158819" evidence="2">
    <location>
        <begin position="20"/>
        <end position="455"/>
    </location>
</feature>
<feature type="signal peptide" evidence="2">
    <location>
        <begin position="1"/>
        <end position="19"/>
    </location>
</feature>
<dbReference type="PROSITE" id="PS51257">
    <property type="entry name" value="PROKAR_LIPOPROTEIN"/>
    <property type="match status" value="1"/>
</dbReference>
<dbReference type="GO" id="GO:0005886">
    <property type="term" value="C:plasma membrane"/>
    <property type="evidence" value="ECO:0007669"/>
    <property type="project" value="UniProtKB-SubCell"/>
</dbReference>
<keyword evidence="2" id="KW-0812">Transmembrane</keyword>
<keyword evidence="2" id="KW-0472">Membrane</keyword>
<dbReference type="SUPFAM" id="SSF56954">
    <property type="entry name" value="Outer membrane efflux proteins (OEP)"/>
    <property type="match status" value="1"/>
</dbReference>
<keyword evidence="2" id="KW-0732">Signal</keyword>
<dbReference type="NCBIfam" id="TIGR01845">
    <property type="entry name" value="outer_NodT"/>
    <property type="match status" value="1"/>
</dbReference>
<evidence type="ECO:0000256" key="1">
    <source>
        <dbReference type="ARBA" id="ARBA00007613"/>
    </source>
</evidence>
<comment type="caution">
    <text evidence="3">The sequence shown here is derived from an EMBL/GenBank/DDBJ whole genome shotgun (WGS) entry which is preliminary data.</text>
</comment>
<protein>
    <submittedName>
        <fullName evidence="3">Efflux transporter outer membrane subunit</fullName>
    </submittedName>
</protein>
<dbReference type="InterPro" id="IPR010131">
    <property type="entry name" value="MdtP/NodT-like"/>
</dbReference>
<dbReference type="PANTHER" id="PTHR30203:SF32">
    <property type="entry name" value="CATION EFFLUX SYSTEM PROTEIN CUSC"/>
    <property type="match status" value="1"/>
</dbReference>
<accession>A0A923S3I3</accession>
<comment type="subcellular location">
    <subcellularLocation>
        <location evidence="2">Cell membrane</location>
        <topology evidence="2">Lipid-anchor</topology>
    </subcellularLocation>
</comment>
<keyword evidence="4" id="KW-1185">Reference proteome</keyword>
<dbReference type="GO" id="GO:0015562">
    <property type="term" value="F:efflux transmembrane transporter activity"/>
    <property type="evidence" value="ECO:0007669"/>
    <property type="project" value="InterPro"/>
</dbReference>
<dbReference type="PANTHER" id="PTHR30203">
    <property type="entry name" value="OUTER MEMBRANE CATION EFFLUX PROTEIN"/>
    <property type="match status" value="1"/>
</dbReference>
<proteinExistence type="inferred from homology"/>
<evidence type="ECO:0000256" key="2">
    <source>
        <dbReference type="RuleBase" id="RU362097"/>
    </source>
</evidence>
<dbReference type="EMBL" id="JACORU010000005">
    <property type="protein sequence ID" value="MBC5765863.1"/>
    <property type="molecule type" value="Genomic_DNA"/>
</dbReference>
<gene>
    <name evidence="3" type="ORF">H8R02_15450</name>
</gene>
<comment type="similarity">
    <text evidence="1 2">Belongs to the outer membrane factor (OMF) (TC 1.B.17) family.</text>
</comment>
<dbReference type="RefSeq" id="WP_187082332.1">
    <property type="nucleotide sequence ID" value="NZ_JACORU010000005.1"/>
</dbReference>
<name>A0A923S3I3_9BURK</name>